<dbReference type="Pfam" id="PF03807">
    <property type="entry name" value="F420_oxidored"/>
    <property type="match status" value="1"/>
</dbReference>
<reference evidence="10 11" key="1">
    <citation type="submission" date="2015-04" db="EMBL/GenBank/DDBJ databases">
        <title>Genome sequence of Kerstersia gyiorum CG1.</title>
        <authorList>
            <person name="Greninger A.L."/>
            <person name="Kozyreva V."/>
            <person name="Chaturvedi V."/>
        </authorList>
    </citation>
    <scope>NUCLEOTIDE SEQUENCE [LARGE SCALE GENOMIC DNA]</scope>
    <source>
        <strain evidence="10 11">CG1</strain>
    </source>
</reference>
<dbReference type="Gene3D" id="3.40.50.720">
    <property type="entry name" value="NAD(P)-binding Rossmann-like Domain"/>
    <property type="match status" value="1"/>
</dbReference>
<protein>
    <recommendedName>
        <fullName evidence="4 5">Pyrroline-5-carboxylate reductase</fullName>
        <shortName evidence="4">P5C reductase</shortName>
        <shortName evidence="4">P5CR</shortName>
        <ecNumber evidence="4 5">1.5.1.2</ecNumber>
    </recommendedName>
    <alternativeName>
        <fullName evidence="4">PCA reductase</fullName>
    </alternativeName>
</protein>
<keyword evidence="4 7" id="KW-0641">Proline biosynthesis</keyword>
<comment type="similarity">
    <text evidence="1 4 7">Belongs to the pyrroline-5-carboxylate reductase family.</text>
</comment>
<evidence type="ECO:0000256" key="5">
    <source>
        <dbReference type="NCBIfam" id="TIGR00112"/>
    </source>
</evidence>
<comment type="subcellular location">
    <subcellularLocation>
        <location evidence="4">Cytoplasm</location>
    </subcellularLocation>
</comment>
<feature type="domain" description="Pyrroline-5-carboxylate reductase catalytic N-terminal" evidence="8">
    <location>
        <begin position="6"/>
        <end position="99"/>
    </location>
</feature>
<organism evidence="10 11">
    <name type="scientific">Kerstersia gyiorum</name>
    <dbReference type="NCBI Taxonomy" id="206506"/>
    <lineage>
        <taxon>Bacteria</taxon>
        <taxon>Pseudomonadati</taxon>
        <taxon>Pseudomonadota</taxon>
        <taxon>Betaproteobacteria</taxon>
        <taxon>Burkholderiales</taxon>
        <taxon>Alcaligenaceae</taxon>
        <taxon>Kerstersia</taxon>
    </lineage>
</organism>
<keyword evidence="4 7" id="KW-0028">Amino-acid biosynthesis</keyword>
<evidence type="ECO:0000256" key="2">
    <source>
        <dbReference type="ARBA" id="ARBA00022857"/>
    </source>
</evidence>
<dbReference type="InterPro" id="IPR036291">
    <property type="entry name" value="NAD(P)-bd_dom_sf"/>
</dbReference>
<dbReference type="GO" id="GO:0005737">
    <property type="term" value="C:cytoplasm"/>
    <property type="evidence" value="ECO:0007669"/>
    <property type="project" value="UniProtKB-SubCell"/>
</dbReference>
<dbReference type="Pfam" id="PF14748">
    <property type="entry name" value="P5CR_dimer"/>
    <property type="match status" value="1"/>
</dbReference>
<dbReference type="PIRSF" id="PIRSF000193">
    <property type="entry name" value="Pyrrol-5-carb_rd"/>
    <property type="match status" value="1"/>
</dbReference>
<dbReference type="STRING" id="206506.AAV32_12090"/>
<feature type="binding site" evidence="6">
    <location>
        <begin position="70"/>
        <end position="73"/>
    </location>
    <ligand>
        <name>NADP(+)</name>
        <dbReference type="ChEBI" id="CHEBI:58349"/>
    </ligand>
</feature>
<evidence type="ECO:0000259" key="9">
    <source>
        <dbReference type="Pfam" id="PF14748"/>
    </source>
</evidence>
<dbReference type="HAMAP" id="MF_01925">
    <property type="entry name" value="P5C_reductase"/>
    <property type="match status" value="1"/>
</dbReference>
<proteinExistence type="inferred from homology"/>
<comment type="pathway">
    <text evidence="4 7">Amino-acid biosynthesis; L-proline biosynthesis; L-proline from L-glutamate 5-semialdehyde: step 1/1.</text>
</comment>
<dbReference type="NCBIfam" id="TIGR00112">
    <property type="entry name" value="proC"/>
    <property type="match status" value="1"/>
</dbReference>
<sequence>MSKDLRIAFIGGGNMAAALGAGLSGKLCPAGNIHVVDINEDIRARWQEQGSTVAASADEALRACNVWIYAVKPQVMGQVVQATRPWMAPGTLVISIAAGITLARFEEWLAGAESPRLVRCMPNTPALVGAGASGLYAAAEVPQEQRELAASILAAVGTVTWVEREEQLDAVTALSGSGPAYIFLLIEALTAGGEQLGLAQADAQTLAIQTVLGAAQLAANSTESPAVLRQRVTSPGGTTAAALQVFEQREWAAIVGEAMQAAARRAAELSQGTGS</sequence>
<dbReference type="UniPathway" id="UPA00098">
    <property type="reaction ID" value="UER00361"/>
</dbReference>
<feature type="domain" description="Pyrroline-5-carboxylate reductase dimerisation" evidence="9">
    <location>
        <begin position="165"/>
        <end position="269"/>
    </location>
</feature>
<name>A0A171KQW7_9BURK</name>
<dbReference type="Gene3D" id="1.10.3730.10">
    <property type="entry name" value="ProC C-terminal domain-like"/>
    <property type="match status" value="1"/>
</dbReference>
<evidence type="ECO:0000259" key="8">
    <source>
        <dbReference type="Pfam" id="PF03807"/>
    </source>
</evidence>
<evidence type="ECO:0000256" key="6">
    <source>
        <dbReference type="PIRSR" id="PIRSR000193-1"/>
    </source>
</evidence>
<dbReference type="FunFam" id="1.10.3730.10:FF:000001">
    <property type="entry name" value="Pyrroline-5-carboxylate reductase"/>
    <property type="match status" value="1"/>
</dbReference>
<dbReference type="InterPro" id="IPR029036">
    <property type="entry name" value="P5CR_dimer"/>
</dbReference>
<keyword evidence="4" id="KW-0963">Cytoplasm</keyword>
<dbReference type="InterPro" id="IPR008927">
    <property type="entry name" value="6-PGluconate_DH-like_C_sf"/>
</dbReference>
<dbReference type="InterPro" id="IPR053790">
    <property type="entry name" value="P5CR-like_CS"/>
</dbReference>
<comment type="caution">
    <text evidence="10">The sequence shown here is derived from an EMBL/GenBank/DDBJ whole genome shotgun (WGS) entry which is preliminary data.</text>
</comment>
<comment type="catalytic activity">
    <reaction evidence="4 7">
        <text>L-proline + NADP(+) = (S)-1-pyrroline-5-carboxylate + NADPH + 2 H(+)</text>
        <dbReference type="Rhea" id="RHEA:14109"/>
        <dbReference type="ChEBI" id="CHEBI:15378"/>
        <dbReference type="ChEBI" id="CHEBI:17388"/>
        <dbReference type="ChEBI" id="CHEBI:57783"/>
        <dbReference type="ChEBI" id="CHEBI:58349"/>
        <dbReference type="ChEBI" id="CHEBI:60039"/>
        <dbReference type="EC" id="1.5.1.2"/>
    </reaction>
</comment>
<dbReference type="PROSITE" id="PS00521">
    <property type="entry name" value="P5CR"/>
    <property type="match status" value="1"/>
</dbReference>
<feature type="binding site" evidence="6">
    <location>
        <begin position="10"/>
        <end position="15"/>
    </location>
    <ligand>
        <name>NADP(+)</name>
        <dbReference type="ChEBI" id="CHEBI:58349"/>
    </ligand>
</feature>
<evidence type="ECO:0000256" key="1">
    <source>
        <dbReference type="ARBA" id="ARBA00005525"/>
    </source>
</evidence>
<dbReference type="EC" id="1.5.1.2" evidence="4 5"/>
<evidence type="ECO:0000313" key="11">
    <source>
        <dbReference type="Proteomes" id="UP000078084"/>
    </source>
</evidence>
<dbReference type="PANTHER" id="PTHR11645:SF0">
    <property type="entry name" value="PYRROLINE-5-CARBOXYLATE REDUCTASE 3"/>
    <property type="match status" value="1"/>
</dbReference>
<dbReference type="GO" id="GO:0004735">
    <property type="term" value="F:pyrroline-5-carboxylate reductase activity"/>
    <property type="evidence" value="ECO:0007669"/>
    <property type="project" value="UniProtKB-UniRule"/>
</dbReference>
<dbReference type="PATRIC" id="fig|206506.3.peg.2573"/>
<gene>
    <name evidence="4" type="primary">proC</name>
    <name evidence="10" type="ORF">AAV32_12090</name>
</gene>
<evidence type="ECO:0000256" key="4">
    <source>
        <dbReference type="HAMAP-Rule" id="MF_01925"/>
    </source>
</evidence>
<dbReference type="SUPFAM" id="SSF48179">
    <property type="entry name" value="6-phosphogluconate dehydrogenase C-terminal domain-like"/>
    <property type="match status" value="1"/>
</dbReference>
<dbReference type="PANTHER" id="PTHR11645">
    <property type="entry name" value="PYRROLINE-5-CARBOXYLATE REDUCTASE"/>
    <property type="match status" value="1"/>
</dbReference>
<keyword evidence="11" id="KW-1185">Reference proteome</keyword>
<dbReference type="EMBL" id="LBNE01000008">
    <property type="protein sequence ID" value="KKO71284.1"/>
    <property type="molecule type" value="Genomic_DNA"/>
</dbReference>
<dbReference type="InterPro" id="IPR028939">
    <property type="entry name" value="P5C_Rdtase_cat_N"/>
</dbReference>
<evidence type="ECO:0000313" key="10">
    <source>
        <dbReference type="EMBL" id="KKO71284.1"/>
    </source>
</evidence>
<evidence type="ECO:0000256" key="7">
    <source>
        <dbReference type="RuleBase" id="RU003903"/>
    </source>
</evidence>
<comment type="catalytic activity">
    <reaction evidence="4">
        <text>L-proline + NAD(+) = (S)-1-pyrroline-5-carboxylate + NADH + 2 H(+)</text>
        <dbReference type="Rhea" id="RHEA:14105"/>
        <dbReference type="ChEBI" id="CHEBI:15378"/>
        <dbReference type="ChEBI" id="CHEBI:17388"/>
        <dbReference type="ChEBI" id="CHEBI:57540"/>
        <dbReference type="ChEBI" id="CHEBI:57945"/>
        <dbReference type="ChEBI" id="CHEBI:60039"/>
        <dbReference type="EC" id="1.5.1.2"/>
    </reaction>
</comment>
<comment type="function">
    <text evidence="4">Catalyzes the reduction of 1-pyrroline-5-carboxylate (PCA) to L-proline.</text>
</comment>
<dbReference type="OrthoDB" id="9805754at2"/>
<dbReference type="Proteomes" id="UP000078084">
    <property type="component" value="Unassembled WGS sequence"/>
</dbReference>
<dbReference type="InterPro" id="IPR000304">
    <property type="entry name" value="Pyrroline-COOH_reductase"/>
</dbReference>
<keyword evidence="3 4" id="KW-0560">Oxidoreductase</keyword>
<evidence type="ECO:0000256" key="3">
    <source>
        <dbReference type="ARBA" id="ARBA00023002"/>
    </source>
</evidence>
<dbReference type="AlphaFoldDB" id="A0A171KQW7"/>
<dbReference type="RefSeq" id="WP_068372360.1">
    <property type="nucleotide sequence ID" value="NZ_CP033936.1"/>
</dbReference>
<dbReference type="SUPFAM" id="SSF51735">
    <property type="entry name" value="NAD(P)-binding Rossmann-fold domains"/>
    <property type="match status" value="1"/>
</dbReference>
<accession>A0A171KQW7</accession>
<keyword evidence="2 4" id="KW-0521">NADP</keyword>
<dbReference type="GO" id="GO:0055129">
    <property type="term" value="P:L-proline biosynthetic process"/>
    <property type="evidence" value="ECO:0007669"/>
    <property type="project" value="UniProtKB-UniRule"/>
</dbReference>